<protein>
    <submittedName>
        <fullName evidence="2">Uncharacterized protein</fullName>
    </submittedName>
</protein>
<accession>A0A914RET9</accession>
<dbReference type="WBParaSite" id="PEQ_0000500801-mRNA-1">
    <property type="protein sequence ID" value="PEQ_0000500801-mRNA-1"/>
    <property type="gene ID" value="PEQ_0000500801"/>
</dbReference>
<dbReference type="AlphaFoldDB" id="A0A914RET9"/>
<dbReference type="Proteomes" id="UP000887564">
    <property type="component" value="Unplaced"/>
</dbReference>
<evidence type="ECO:0000313" key="1">
    <source>
        <dbReference type="Proteomes" id="UP000887564"/>
    </source>
</evidence>
<evidence type="ECO:0000313" key="2">
    <source>
        <dbReference type="WBParaSite" id="PEQ_0000500801-mRNA-1"/>
    </source>
</evidence>
<name>A0A914RET9_PAREQ</name>
<sequence length="121" mass="13418">MLLHSLSDNEWSRDDVRLDSPSPWIPGVLSRLVETVGEQHEDTQSYVTDVMLCLHTTVAHLALVPQAVPTQSPQHAPASAALSPTHDRKGSYSLNVQMREYLRIELSGILLRAVGAPKQQR</sequence>
<organism evidence="1 2">
    <name type="scientific">Parascaris equorum</name>
    <name type="common">Equine roundworm</name>
    <dbReference type="NCBI Taxonomy" id="6256"/>
    <lineage>
        <taxon>Eukaryota</taxon>
        <taxon>Metazoa</taxon>
        <taxon>Ecdysozoa</taxon>
        <taxon>Nematoda</taxon>
        <taxon>Chromadorea</taxon>
        <taxon>Rhabditida</taxon>
        <taxon>Spirurina</taxon>
        <taxon>Ascaridomorpha</taxon>
        <taxon>Ascaridoidea</taxon>
        <taxon>Ascarididae</taxon>
        <taxon>Parascaris</taxon>
    </lineage>
</organism>
<proteinExistence type="predicted"/>
<reference evidence="2" key="1">
    <citation type="submission" date="2022-11" db="UniProtKB">
        <authorList>
            <consortium name="WormBaseParasite"/>
        </authorList>
    </citation>
    <scope>IDENTIFICATION</scope>
</reference>
<keyword evidence="1" id="KW-1185">Reference proteome</keyword>